<dbReference type="InterPro" id="IPR050090">
    <property type="entry name" value="Tyrosine_recombinase_XerCD"/>
</dbReference>
<comment type="caution">
    <text evidence="3">The sequence shown here is derived from an EMBL/GenBank/DDBJ whole genome shotgun (WGS) entry which is preliminary data.</text>
</comment>
<accession>A0A318KH63</accession>
<dbReference type="InterPro" id="IPR013762">
    <property type="entry name" value="Integrase-like_cat_sf"/>
</dbReference>
<dbReference type="PANTHER" id="PTHR30349:SF82">
    <property type="entry name" value="INTEGRASE_RECOMBINASE YOEC-RELATED"/>
    <property type="match status" value="1"/>
</dbReference>
<evidence type="ECO:0000259" key="2">
    <source>
        <dbReference type="PROSITE" id="PS51898"/>
    </source>
</evidence>
<gene>
    <name evidence="3" type="ORF">DES51_12250</name>
</gene>
<keyword evidence="1" id="KW-0233">DNA recombination</keyword>
<dbReference type="InterPro" id="IPR002104">
    <property type="entry name" value="Integrase_catalytic"/>
</dbReference>
<dbReference type="Pfam" id="PF00589">
    <property type="entry name" value="Phage_integrase"/>
    <property type="match status" value="1"/>
</dbReference>
<proteinExistence type="predicted"/>
<dbReference type="EMBL" id="QJKH01000022">
    <property type="protein sequence ID" value="PXX74664.1"/>
    <property type="molecule type" value="Genomic_DNA"/>
</dbReference>
<dbReference type="InterPro" id="IPR011010">
    <property type="entry name" value="DNA_brk_join_enz"/>
</dbReference>
<evidence type="ECO:0000256" key="1">
    <source>
        <dbReference type="ARBA" id="ARBA00023172"/>
    </source>
</evidence>
<dbReference type="PANTHER" id="PTHR30349">
    <property type="entry name" value="PHAGE INTEGRASE-RELATED"/>
    <property type="match status" value="1"/>
</dbReference>
<feature type="domain" description="Tyr recombinase" evidence="2">
    <location>
        <begin position="12"/>
        <end position="205"/>
    </location>
</feature>
<dbReference type="Gene3D" id="1.10.443.10">
    <property type="entry name" value="Intergrase catalytic core"/>
    <property type="match status" value="1"/>
</dbReference>
<dbReference type="GO" id="GO:0015074">
    <property type="term" value="P:DNA integration"/>
    <property type="evidence" value="ECO:0007669"/>
    <property type="project" value="InterPro"/>
</dbReference>
<evidence type="ECO:0000313" key="4">
    <source>
        <dbReference type="Proteomes" id="UP000247612"/>
    </source>
</evidence>
<dbReference type="RefSeq" id="WP_022938867.1">
    <property type="nucleotide sequence ID" value="NZ_CABKRQ010000007.1"/>
</dbReference>
<name>A0A318KH63_9FIRM</name>
<dbReference type="PROSITE" id="PS51898">
    <property type="entry name" value="TYR_RECOMBINASE"/>
    <property type="match status" value="1"/>
</dbReference>
<reference evidence="3 4" key="1">
    <citation type="submission" date="2018-05" db="EMBL/GenBank/DDBJ databases">
        <title>Genomic Encyclopedia of Type Strains, Phase IV (KMG-IV): sequencing the most valuable type-strain genomes for metagenomic binning, comparative biology and taxonomic classification.</title>
        <authorList>
            <person name="Goeker M."/>
        </authorList>
    </citation>
    <scope>NUCLEOTIDE SEQUENCE [LARGE SCALE GENOMIC DNA]</scope>
    <source>
        <strain evidence="3 4">JC118</strain>
    </source>
</reference>
<dbReference type="SUPFAM" id="SSF56349">
    <property type="entry name" value="DNA breaking-rejoining enzymes"/>
    <property type="match status" value="1"/>
</dbReference>
<keyword evidence="4" id="KW-1185">Reference proteome</keyword>
<organism evidence="3 4">
    <name type="scientific">Dielma fastidiosa</name>
    <dbReference type="NCBI Taxonomy" id="1034346"/>
    <lineage>
        <taxon>Bacteria</taxon>
        <taxon>Bacillati</taxon>
        <taxon>Bacillota</taxon>
        <taxon>Erysipelotrichia</taxon>
        <taxon>Erysipelotrichales</taxon>
        <taxon>Erysipelotrichaceae</taxon>
        <taxon>Dielma</taxon>
    </lineage>
</organism>
<protein>
    <submittedName>
        <fullName evidence="3">Phage integrase family protein</fullName>
    </submittedName>
</protein>
<dbReference type="Proteomes" id="UP000247612">
    <property type="component" value="Unassembled WGS sequence"/>
</dbReference>
<dbReference type="GO" id="GO:0006310">
    <property type="term" value="P:DNA recombination"/>
    <property type="evidence" value="ECO:0007669"/>
    <property type="project" value="UniProtKB-KW"/>
</dbReference>
<evidence type="ECO:0000313" key="3">
    <source>
        <dbReference type="EMBL" id="PXX74664.1"/>
    </source>
</evidence>
<dbReference type="STRING" id="1034346.GCA_000313565_02583"/>
<dbReference type="GO" id="GO:0003677">
    <property type="term" value="F:DNA binding"/>
    <property type="evidence" value="ECO:0007669"/>
    <property type="project" value="InterPro"/>
</dbReference>
<dbReference type="OrthoDB" id="9788852at2"/>
<dbReference type="AlphaFoldDB" id="A0A318KH63"/>
<sequence>MPRRIKTFGGQKATVPLKNERDMNNIINYFLIQREKAKTEVKRWQADRNWILCLIGFNTAFRAEDLLQLRVMDIEKGYMSIKENKTGKVQNFRLNKLLHEDIMDYVKRNELTSYSYLFPSQKNMNFTITRQQADRILKKAADAIKLKQPFSLHSMRKTFGYHYIKNGGKLLTLMKMYNHDETSTTEIYICWGTDDAEQDRQSIYNGAVHRKGRK</sequence>